<dbReference type="STRING" id="713585.THITH_02025"/>
<dbReference type="Proteomes" id="UP000005289">
    <property type="component" value="Chromosome"/>
</dbReference>
<evidence type="ECO:0000313" key="2">
    <source>
        <dbReference type="EMBL" id="AHE99868.1"/>
    </source>
</evidence>
<evidence type="ECO:0008006" key="4">
    <source>
        <dbReference type="Google" id="ProtNLM"/>
    </source>
</evidence>
<dbReference type="KEGG" id="tti:THITH_02025"/>
<protein>
    <recommendedName>
        <fullName evidence="4">Lipoprotein</fullName>
    </recommendedName>
</protein>
<evidence type="ECO:0000256" key="1">
    <source>
        <dbReference type="SAM" id="MobiDB-lite"/>
    </source>
</evidence>
<dbReference type="PROSITE" id="PS51257">
    <property type="entry name" value="PROKAR_LIPOPROTEIN"/>
    <property type="match status" value="1"/>
</dbReference>
<reference evidence="2 3" key="1">
    <citation type="submission" date="2013-12" db="EMBL/GenBank/DDBJ databases">
        <authorList>
            <consortium name="DOE Joint Genome Institute"/>
            <person name="Muyzer G."/>
            <person name="Huntemann M."/>
            <person name="Han J."/>
            <person name="Chen A."/>
            <person name="Kyrpides N."/>
            <person name="Mavromatis K."/>
            <person name="Markowitz V."/>
            <person name="Palaniappan K."/>
            <person name="Ivanova N."/>
            <person name="Schaumberg A."/>
            <person name="Pati A."/>
            <person name="Liolios K."/>
            <person name="Nordberg H.P."/>
            <person name="Cantor M.N."/>
            <person name="Hua S.X."/>
            <person name="Woyke T."/>
        </authorList>
    </citation>
    <scope>NUCLEOTIDE SEQUENCE [LARGE SCALE GENOMIC DNA]</scope>
    <source>
        <strain evidence="2 3">ARh 1</strain>
    </source>
</reference>
<accession>W0DSA9</accession>
<sequence>MKNGIRTPAVLATSLMIPALLIGCGSSSKDDETIDLGLDGSWGGLVVDLDVGFRTTVATIEGNRVKRVTSEGHVLDENALITMRPFNLFAVEPAPEPEPEEDENGAEGSPGDADDASGDFEGQLLADPDKEYLLFIDNAWDLGLLQKDADSAGHASLLDLNGEWSGSVVGQLFGSDADLYHYPSQGTCALGVCVFTATGPALDIDDRFVPFLDAMDNVVTDITGVQATMTVVRRDRLVFDFTFENSLGHSGSGAFVMSPDLDMVGGYACPPLATEVEVCEFALLQRQ</sequence>
<name>W0DSA9_9GAMM</name>
<dbReference type="EMBL" id="CP007029">
    <property type="protein sequence ID" value="AHE99868.1"/>
    <property type="molecule type" value="Genomic_DNA"/>
</dbReference>
<proteinExistence type="predicted"/>
<dbReference type="OrthoDB" id="9847121at2"/>
<dbReference type="RefSeq" id="WP_006746192.1">
    <property type="nucleotide sequence ID" value="NZ_CP007029.1"/>
</dbReference>
<organism evidence="2 3">
    <name type="scientific">Thioalkalivibrio paradoxus ARh 1</name>
    <dbReference type="NCBI Taxonomy" id="713585"/>
    <lineage>
        <taxon>Bacteria</taxon>
        <taxon>Pseudomonadati</taxon>
        <taxon>Pseudomonadota</taxon>
        <taxon>Gammaproteobacteria</taxon>
        <taxon>Chromatiales</taxon>
        <taxon>Ectothiorhodospiraceae</taxon>
        <taxon>Thioalkalivibrio</taxon>
    </lineage>
</organism>
<keyword evidence="3" id="KW-1185">Reference proteome</keyword>
<feature type="region of interest" description="Disordered" evidence="1">
    <location>
        <begin position="92"/>
        <end position="121"/>
    </location>
</feature>
<feature type="compositionally biased region" description="Acidic residues" evidence="1">
    <location>
        <begin position="95"/>
        <end position="105"/>
    </location>
</feature>
<dbReference type="HOGENOM" id="CLU_969555_0_0_6"/>
<evidence type="ECO:0000313" key="3">
    <source>
        <dbReference type="Proteomes" id="UP000005289"/>
    </source>
</evidence>
<gene>
    <name evidence="2" type="ORF">THITH_02025</name>
</gene>
<dbReference type="AlphaFoldDB" id="W0DSA9"/>